<organism evidence="8 9">
    <name type="scientific">Litoreibacter janthinus</name>
    <dbReference type="NCBI Taxonomy" id="670154"/>
    <lineage>
        <taxon>Bacteria</taxon>
        <taxon>Pseudomonadati</taxon>
        <taxon>Pseudomonadota</taxon>
        <taxon>Alphaproteobacteria</taxon>
        <taxon>Rhodobacterales</taxon>
        <taxon>Roseobacteraceae</taxon>
        <taxon>Litoreibacter</taxon>
    </lineage>
</organism>
<evidence type="ECO:0000313" key="8">
    <source>
        <dbReference type="EMBL" id="SFR47823.1"/>
    </source>
</evidence>
<evidence type="ECO:0000256" key="6">
    <source>
        <dbReference type="ARBA" id="ARBA00023136"/>
    </source>
</evidence>
<evidence type="ECO:0000256" key="3">
    <source>
        <dbReference type="ARBA" id="ARBA00022475"/>
    </source>
</evidence>
<dbReference type="Proteomes" id="UP000199658">
    <property type="component" value="Unassembled WGS sequence"/>
</dbReference>
<comment type="similarity">
    <text evidence="2 7">Belongs to the UPF0056 (MarC) family.</text>
</comment>
<dbReference type="NCBIfam" id="TIGR00427">
    <property type="entry name" value="NAAT family transporter"/>
    <property type="match status" value="1"/>
</dbReference>
<dbReference type="RefSeq" id="WP_090216723.1">
    <property type="nucleotide sequence ID" value="NZ_FOYO01000001.1"/>
</dbReference>
<dbReference type="PANTHER" id="PTHR33508">
    <property type="entry name" value="UPF0056 MEMBRANE PROTEIN YHCE"/>
    <property type="match status" value="1"/>
</dbReference>
<evidence type="ECO:0000313" key="9">
    <source>
        <dbReference type="Proteomes" id="UP000199658"/>
    </source>
</evidence>
<dbReference type="GO" id="GO:0005886">
    <property type="term" value="C:plasma membrane"/>
    <property type="evidence" value="ECO:0007669"/>
    <property type="project" value="UniProtKB-SubCell"/>
</dbReference>
<accession>A0A1I6H042</accession>
<feature type="transmembrane region" description="Helical" evidence="7">
    <location>
        <begin position="6"/>
        <end position="29"/>
    </location>
</feature>
<dbReference type="PANTHER" id="PTHR33508:SF1">
    <property type="entry name" value="UPF0056 MEMBRANE PROTEIN YHCE"/>
    <property type="match status" value="1"/>
</dbReference>
<dbReference type="Pfam" id="PF01914">
    <property type="entry name" value="MarC"/>
    <property type="match status" value="1"/>
</dbReference>
<evidence type="ECO:0000256" key="4">
    <source>
        <dbReference type="ARBA" id="ARBA00022692"/>
    </source>
</evidence>
<protein>
    <recommendedName>
        <fullName evidence="7">UPF0056 membrane protein</fullName>
    </recommendedName>
</protein>
<feature type="transmembrane region" description="Helical" evidence="7">
    <location>
        <begin position="144"/>
        <end position="166"/>
    </location>
</feature>
<feature type="transmembrane region" description="Helical" evidence="7">
    <location>
        <begin position="178"/>
        <end position="196"/>
    </location>
</feature>
<evidence type="ECO:0000256" key="5">
    <source>
        <dbReference type="ARBA" id="ARBA00022989"/>
    </source>
</evidence>
<sequence>MELHLAITAFVTLFVVIDPIGLAPLFVALTTGMDFRHRLRIAIRSCLTAIGVLTLFGLAGEALLDFVGISMAAFRISGGVLLFVTALDMLFERRTQRREDQAEGLPDEDPSIFPLATPLIAGPGSMATMILLTGTPGADWPYVLAVHGVMLAVIAVVFSLFLMSGLMERALGATGIKVVTRLLGMLLAALSVQFVLDGLREFGVVAAG</sequence>
<dbReference type="InterPro" id="IPR002771">
    <property type="entry name" value="Multi_antbiot-R_MarC"/>
</dbReference>
<keyword evidence="6 7" id="KW-0472">Membrane</keyword>
<keyword evidence="5 7" id="KW-1133">Transmembrane helix</keyword>
<evidence type="ECO:0000256" key="1">
    <source>
        <dbReference type="ARBA" id="ARBA00004651"/>
    </source>
</evidence>
<comment type="subcellular location">
    <subcellularLocation>
        <location evidence="1 7">Cell membrane</location>
        <topology evidence="1 7">Multi-pass membrane protein</topology>
    </subcellularLocation>
</comment>
<gene>
    <name evidence="8" type="ORF">SAMN04488002_2239</name>
</gene>
<reference evidence="9" key="1">
    <citation type="submission" date="2016-10" db="EMBL/GenBank/DDBJ databases">
        <authorList>
            <person name="Varghese N."/>
            <person name="Submissions S."/>
        </authorList>
    </citation>
    <scope>NUCLEOTIDE SEQUENCE [LARGE SCALE GENOMIC DNA]</scope>
    <source>
        <strain evidence="9">DSM 26921</strain>
    </source>
</reference>
<dbReference type="AlphaFoldDB" id="A0A1I6H042"/>
<evidence type="ECO:0000256" key="2">
    <source>
        <dbReference type="ARBA" id="ARBA00009784"/>
    </source>
</evidence>
<keyword evidence="3" id="KW-1003">Cell membrane</keyword>
<proteinExistence type="inferred from homology"/>
<dbReference type="EMBL" id="FOYO01000001">
    <property type="protein sequence ID" value="SFR47823.1"/>
    <property type="molecule type" value="Genomic_DNA"/>
</dbReference>
<dbReference type="OrthoDB" id="21094at2"/>
<feature type="transmembrane region" description="Helical" evidence="7">
    <location>
        <begin position="66"/>
        <end position="91"/>
    </location>
</feature>
<dbReference type="STRING" id="670154.SAMN04488002_2239"/>
<keyword evidence="9" id="KW-1185">Reference proteome</keyword>
<keyword evidence="4 7" id="KW-0812">Transmembrane</keyword>
<feature type="transmembrane region" description="Helical" evidence="7">
    <location>
        <begin position="112"/>
        <end position="132"/>
    </location>
</feature>
<feature type="transmembrane region" description="Helical" evidence="7">
    <location>
        <begin position="41"/>
        <end position="60"/>
    </location>
</feature>
<name>A0A1I6H042_9RHOB</name>
<evidence type="ECO:0000256" key="7">
    <source>
        <dbReference type="RuleBase" id="RU362048"/>
    </source>
</evidence>